<name>A0A1R2BM93_9CILI</name>
<keyword evidence="3" id="KW-1185">Reference proteome</keyword>
<dbReference type="AlphaFoldDB" id="A0A1R2BM93"/>
<dbReference type="InterPro" id="IPR029063">
    <property type="entry name" value="SAM-dependent_MTases_sf"/>
</dbReference>
<reference evidence="2 3" key="1">
    <citation type="submission" date="2016-11" db="EMBL/GenBank/DDBJ databases">
        <title>The macronuclear genome of Stentor coeruleus: a giant cell with tiny introns.</title>
        <authorList>
            <person name="Slabodnick M."/>
            <person name="Ruby J.G."/>
            <person name="Reiff S.B."/>
            <person name="Swart E.C."/>
            <person name="Gosai S."/>
            <person name="Prabakaran S."/>
            <person name="Witkowska E."/>
            <person name="Larue G.E."/>
            <person name="Fisher S."/>
            <person name="Freeman R.M."/>
            <person name="Gunawardena J."/>
            <person name="Chu W."/>
            <person name="Stover N.A."/>
            <person name="Gregory B.D."/>
            <person name="Nowacki M."/>
            <person name="Derisi J."/>
            <person name="Roy S.W."/>
            <person name="Marshall W.F."/>
            <person name="Sood P."/>
        </authorList>
    </citation>
    <scope>NUCLEOTIDE SEQUENCE [LARGE SCALE GENOMIC DNA]</scope>
    <source>
        <strain evidence="2">WM001</strain>
    </source>
</reference>
<organism evidence="2 3">
    <name type="scientific">Stentor coeruleus</name>
    <dbReference type="NCBI Taxonomy" id="5963"/>
    <lineage>
        <taxon>Eukaryota</taxon>
        <taxon>Sar</taxon>
        <taxon>Alveolata</taxon>
        <taxon>Ciliophora</taxon>
        <taxon>Postciliodesmatophora</taxon>
        <taxon>Heterotrichea</taxon>
        <taxon>Heterotrichida</taxon>
        <taxon>Stentoridae</taxon>
        <taxon>Stentor</taxon>
    </lineage>
</organism>
<comment type="caution">
    <text evidence="2">The sequence shown here is derived from an EMBL/GenBank/DDBJ whole genome shotgun (WGS) entry which is preliminary data.</text>
</comment>
<dbReference type="EMBL" id="MPUH01000553">
    <property type="protein sequence ID" value="OMJ77848.1"/>
    <property type="molecule type" value="Genomic_DNA"/>
</dbReference>
<evidence type="ECO:0000313" key="3">
    <source>
        <dbReference type="Proteomes" id="UP000187209"/>
    </source>
</evidence>
<dbReference type="InterPro" id="IPR013217">
    <property type="entry name" value="Methyltransf_12"/>
</dbReference>
<protein>
    <recommendedName>
        <fullName evidence="1">Methyltransferase type 12 domain-containing protein</fullName>
    </recommendedName>
</protein>
<dbReference type="Proteomes" id="UP000187209">
    <property type="component" value="Unassembled WGS sequence"/>
</dbReference>
<evidence type="ECO:0000259" key="1">
    <source>
        <dbReference type="Pfam" id="PF08242"/>
    </source>
</evidence>
<feature type="domain" description="Methyltransferase type 12" evidence="1">
    <location>
        <begin position="52"/>
        <end position="155"/>
    </location>
</feature>
<gene>
    <name evidence="2" type="ORF">SteCoe_22483</name>
</gene>
<dbReference type="Pfam" id="PF08242">
    <property type="entry name" value="Methyltransf_12"/>
    <property type="match status" value="1"/>
</dbReference>
<dbReference type="CDD" id="cd02440">
    <property type="entry name" value="AdoMet_MTases"/>
    <property type="match status" value="1"/>
</dbReference>
<dbReference type="PANTHER" id="PTHR43861:SF1">
    <property type="entry name" value="TRANS-ACONITATE 2-METHYLTRANSFERASE"/>
    <property type="match status" value="1"/>
</dbReference>
<dbReference type="Gene3D" id="3.40.50.150">
    <property type="entry name" value="Vaccinia Virus protein VP39"/>
    <property type="match status" value="1"/>
</dbReference>
<dbReference type="PANTHER" id="PTHR43861">
    <property type="entry name" value="TRANS-ACONITATE 2-METHYLTRANSFERASE-RELATED"/>
    <property type="match status" value="1"/>
</dbReference>
<dbReference type="SUPFAM" id="SSF53335">
    <property type="entry name" value="S-adenosyl-L-methionine-dependent methyltransferases"/>
    <property type="match status" value="1"/>
</dbReference>
<accession>A0A1R2BM93</accession>
<evidence type="ECO:0000313" key="2">
    <source>
        <dbReference type="EMBL" id="OMJ77848.1"/>
    </source>
</evidence>
<proteinExistence type="predicted"/>
<sequence>MSMAEDAKKHYDESGDKYGSLSIDKKYLTELYTTLKCLRDHTSNYAEGLRILDLACGCGELLLEFLKNGASFVSGMDISSTMISASASTLAEISSDRFSLHIGDCLSSEVLESVYSSVKFDNITANWLINYSESVDKLRSFFKTCHGLLNPKGRIFCIFTNDSMIDNLEESESKVHIVTSYYKILEKFDTHAHAQLRLINPKTSEVIIDTQINIFRKNTIVQCLEETGFRVLRISPIDIRDDYAEFGYTIDQFRAYTDEIGIVYCLLAERD</sequence>